<dbReference type="GO" id="GO:0003714">
    <property type="term" value="F:transcription corepressor activity"/>
    <property type="evidence" value="ECO:0007669"/>
    <property type="project" value="InterPro"/>
</dbReference>
<dbReference type="GO" id="GO:0008654">
    <property type="term" value="P:phospholipid biosynthetic process"/>
    <property type="evidence" value="ECO:0007669"/>
    <property type="project" value="TreeGrafter"/>
</dbReference>
<feature type="compositionally biased region" description="Low complexity" evidence="1">
    <location>
        <begin position="250"/>
        <end position="261"/>
    </location>
</feature>
<keyword evidence="3" id="KW-1185">Reference proteome</keyword>
<dbReference type="EMBL" id="KV417668">
    <property type="protein sequence ID" value="KZP11084.1"/>
    <property type="molecule type" value="Genomic_DNA"/>
</dbReference>
<evidence type="ECO:0000313" key="2">
    <source>
        <dbReference type="EMBL" id="KZP11084.1"/>
    </source>
</evidence>
<feature type="compositionally biased region" description="Pro residues" evidence="1">
    <location>
        <begin position="578"/>
        <end position="587"/>
    </location>
</feature>
<dbReference type="GO" id="GO:0005783">
    <property type="term" value="C:endoplasmic reticulum"/>
    <property type="evidence" value="ECO:0007669"/>
    <property type="project" value="TreeGrafter"/>
</dbReference>
<evidence type="ECO:0000313" key="3">
    <source>
        <dbReference type="Proteomes" id="UP000076532"/>
    </source>
</evidence>
<feature type="compositionally biased region" description="Basic and acidic residues" evidence="1">
    <location>
        <begin position="641"/>
        <end position="655"/>
    </location>
</feature>
<feature type="compositionally biased region" description="Low complexity" evidence="1">
    <location>
        <begin position="76"/>
        <end position="110"/>
    </location>
</feature>
<feature type="region of interest" description="Disordered" evidence="1">
    <location>
        <begin position="202"/>
        <end position="277"/>
    </location>
</feature>
<dbReference type="GO" id="GO:0006357">
    <property type="term" value="P:regulation of transcription by RNA polymerase II"/>
    <property type="evidence" value="ECO:0007669"/>
    <property type="project" value="TreeGrafter"/>
</dbReference>
<dbReference type="GO" id="GO:0030968">
    <property type="term" value="P:endoplasmic reticulum unfolded protein response"/>
    <property type="evidence" value="ECO:0007669"/>
    <property type="project" value="TreeGrafter"/>
</dbReference>
<dbReference type="PANTHER" id="PTHR38406:SF1">
    <property type="entry name" value="TRANSCRIPTIONAL REPRESSOR OPI1"/>
    <property type="match status" value="1"/>
</dbReference>
<feature type="compositionally biased region" description="Low complexity" evidence="1">
    <location>
        <begin position="228"/>
        <end position="242"/>
    </location>
</feature>
<proteinExistence type="predicted"/>
<feature type="compositionally biased region" description="Basic residues" evidence="1">
    <location>
        <begin position="434"/>
        <end position="443"/>
    </location>
</feature>
<feature type="region of interest" description="Disordered" evidence="1">
    <location>
        <begin position="420"/>
        <end position="492"/>
    </location>
</feature>
<dbReference type="Pfam" id="PF08618">
    <property type="entry name" value="Opi1"/>
    <property type="match status" value="2"/>
</dbReference>
<feature type="compositionally biased region" description="Basic and acidic residues" evidence="1">
    <location>
        <begin position="611"/>
        <end position="630"/>
    </location>
</feature>
<dbReference type="PANTHER" id="PTHR38406">
    <property type="entry name" value="TRANSCRIPTIONAL REPRESSOR OPI1"/>
    <property type="match status" value="1"/>
</dbReference>
<dbReference type="Proteomes" id="UP000076532">
    <property type="component" value="Unassembled WGS sequence"/>
</dbReference>
<feature type="compositionally biased region" description="Basic and acidic residues" evidence="1">
    <location>
        <begin position="32"/>
        <end position="51"/>
    </location>
</feature>
<feature type="compositionally biased region" description="Gly residues" evidence="1">
    <location>
        <begin position="420"/>
        <end position="432"/>
    </location>
</feature>
<dbReference type="AlphaFoldDB" id="A0A165ZZ97"/>
<accession>A0A165ZZ97</accession>
<name>A0A165ZZ97_9AGAM</name>
<reference evidence="2 3" key="1">
    <citation type="journal article" date="2016" name="Mol. Biol. Evol.">
        <title>Comparative Genomics of Early-Diverging Mushroom-Forming Fungi Provides Insights into the Origins of Lignocellulose Decay Capabilities.</title>
        <authorList>
            <person name="Nagy L.G."/>
            <person name="Riley R."/>
            <person name="Tritt A."/>
            <person name="Adam C."/>
            <person name="Daum C."/>
            <person name="Floudas D."/>
            <person name="Sun H."/>
            <person name="Yadav J.S."/>
            <person name="Pangilinan J."/>
            <person name="Larsson K.H."/>
            <person name="Matsuura K."/>
            <person name="Barry K."/>
            <person name="Labutti K."/>
            <person name="Kuo R."/>
            <person name="Ohm R.A."/>
            <person name="Bhattacharya S.S."/>
            <person name="Shirouzu T."/>
            <person name="Yoshinaga Y."/>
            <person name="Martin F.M."/>
            <person name="Grigoriev I.V."/>
            <person name="Hibbett D.S."/>
        </authorList>
    </citation>
    <scope>NUCLEOTIDE SEQUENCE [LARGE SCALE GENOMIC DNA]</scope>
    <source>
        <strain evidence="2 3">CBS 109695</strain>
    </source>
</reference>
<organism evidence="2 3">
    <name type="scientific">Athelia psychrophila</name>
    <dbReference type="NCBI Taxonomy" id="1759441"/>
    <lineage>
        <taxon>Eukaryota</taxon>
        <taxon>Fungi</taxon>
        <taxon>Dikarya</taxon>
        <taxon>Basidiomycota</taxon>
        <taxon>Agaricomycotina</taxon>
        <taxon>Agaricomycetes</taxon>
        <taxon>Agaricomycetidae</taxon>
        <taxon>Atheliales</taxon>
        <taxon>Atheliaceae</taxon>
        <taxon>Athelia</taxon>
    </lineage>
</organism>
<sequence>MWGGAARSEEVQHTPTSYEYDDMQSMAPVSKKQQDGALGRERERERERADLLEGQDESVRIAVRALGAMRNSSTRTSSLPTPALSITSSTASSSSASASTSASTPLLSPSEDGRGGEAGGGGGDPDFVSRVSHFPLVGSAMRAYDYGKNSSRMVKYGAEMVESSVKTISGISGPIIGRLPVDVGQLDEFACRQLDRIDRYRRPSVNGAADDDDESAQGTGTGRGRANGRGAAEARSVSVSMKSRSRSASRDSSALGDASRAPDPDPQLAVAGPDGGEVATRSRWHAMLLEAGGISAALSEESMRRLKYCLQWLQYATAHIDAQILVLRDFTAALSAGAGSAASSSSSPHTQKISAEHMRTLAAARRDVVRTIRQVVDVVSKYAGSALPEPARSRVRGFILLLPQRWAVRAHEGGVVEGIGGAGSSGVGGAHPGGRARTKRAHVRGAGSVDAHSPASSRPASPAPRRRERERDTGVASAAGSGGARREQPDAVATTVAGAAQAAQRILTLSTESLDMMRGVTAVVRESLDRADAWVERLRIVGVQRQQQHELADYPYPDPGAGPGSPSSPHAHELAYPASPPSRPASPWPTVDALDAPSPSPSMYGMGGLQIHEDGDGDRDGAHGDGDRTPTRSGASGDGDGDLKNGRHGGVERADASAPILMDVDA</sequence>
<protein>
    <submittedName>
        <fullName evidence="2">Opi1-domain-containing protein</fullName>
    </submittedName>
</protein>
<dbReference type="GO" id="GO:0005634">
    <property type="term" value="C:nucleus"/>
    <property type="evidence" value="ECO:0007669"/>
    <property type="project" value="TreeGrafter"/>
</dbReference>
<feature type="region of interest" description="Disordered" evidence="1">
    <location>
        <begin position="546"/>
        <end position="666"/>
    </location>
</feature>
<dbReference type="STRING" id="436010.A0A165ZZ97"/>
<gene>
    <name evidence="2" type="ORF">FIBSPDRAFT_871833</name>
</gene>
<dbReference type="InterPro" id="IPR013927">
    <property type="entry name" value="TF_Opi1_Ccg-8"/>
</dbReference>
<dbReference type="OrthoDB" id="2441642at2759"/>
<feature type="region of interest" description="Disordered" evidence="1">
    <location>
        <begin position="1"/>
        <end position="127"/>
    </location>
</feature>
<evidence type="ECO:0000256" key="1">
    <source>
        <dbReference type="SAM" id="MobiDB-lite"/>
    </source>
</evidence>